<dbReference type="PANTHER" id="PTHR43649">
    <property type="entry name" value="ARABINOSE-BINDING PROTEIN-RELATED"/>
    <property type="match status" value="1"/>
</dbReference>
<comment type="caution">
    <text evidence="4">The sequence shown here is derived from an EMBL/GenBank/DDBJ whole genome shotgun (WGS) entry which is preliminary data.</text>
</comment>
<keyword evidence="1 3" id="KW-0732">Signal</keyword>
<feature type="compositionally biased region" description="Low complexity" evidence="2">
    <location>
        <begin position="22"/>
        <end position="47"/>
    </location>
</feature>
<dbReference type="PANTHER" id="PTHR43649:SF33">
    <property type="entry name" value="POLYGALACTURONAN_RHAMNOGALACTURONAN-BINDING PROTEIN YTCQ"/>
    <property type="match status" value="1"/>
</dbReference>
<name>A0A430JDK2_9BACL</name>
<evidence type="ECO:0000256" key="3">
    <source>
        <dbReference type="SAM" id="SignalP"/>
    </source>
</evidence>
<dbReference type="SUPFAM" id="SSF53850">
    <property type="entry name" value="Periplasmic binding protein-like II"/>
    <property type="match status" value="1"/>
</dbReference>
<proteinExistence type="predicted"/>
<feature type="signal peptide" evidence="3">
    <location>
        <begin position="1"/>
        <end position="15"/>
    </location>
</feature>
<reference evidence="4 5" key="1">
    <citation type="submission" date="2018-12" db="EMBL/GenBank/DDBJ databases">
        <title>Bacillus ochoae sp. nov., Paenibacillus whitsoniae sp. nov., Paenibacillus spiritus sp. nov. Isolated from the Mars Exploration Rover during spacecraft assembly.</title>
        <authorList>
            <person name="Seuylemezian A."/>
            <person name="Vaishampayan P."/>
        </authorList>
    </citation>
    <scope>NUCLEOTIDE SEQUENCE [LARGE SCALE GENOMIC DNA]</scope>
    <source>
        <strain evidence="4 5">MER 54</strain>
    </source>
</reference>
<dbReference type="EMBL" id="RXHU01000037">
    <property type="protein sequence ID" value="RTE09130.1"/>
    <property type="molecule type" value="Genomic_DNA"/>
</dbReference>
<dbReference type="InterPro" id="IPR050490">
    <property type="entry name" value="Bact_solute-bd_prot1"/>
</dbReference>
<gene>
    <name evidence="4" type="ORF">EJQ19_13810</name>
</gene>
<protein>
    <submittedName>
        <fullName evidence="4">Extracellular solute-binding protein</fullName>
    </submittedName>
</protein>
<dbReference type="OrthoDB" id="2498644at2"/>
<evidence type="ECO:0000256" key="1">
    <source>
        <dbReference type="ARBA" id="ARBA00022729"/>
    </source>
</evidence>
<evidence type="ECO:0000313" key="4">
    <source>
        <dbReference type="EMBL" id="RTE09130.1"/>
    </source>
</evidence>
<feature type="chain" id="PRO_5038472497" evidence="3">
    <location>
        <begin position="16"/>
        <end position="514"/>
    </location>
</feature>
<dbReference type="CDD" id="cd13580">
    <property type="entry name" value="PBP2_AlgQ_like_1"/>
    <property type="match status" value="1"/>
</dbReference>
<dbReference type="RefSeq" id="WP_126141819.1">
    <property type="nucleotide sequence ID" value="NZ_RXHU01000037.1"/>
</dbReference>
<dbReference type="Gene3D" id="3.40.190.10">
    <property type="entry name" value="Periplasmic binding protein-like II"/>
    <property type="match status" value="2"/>
</dbReference>
<evidence type="ECO:0000313" key="5">
    <source>
        <dbReference type="Proteomes" id="UP000276128"/>
    </source>
</evidence>
<evidence type="ECO:0000256" key="2">
    <source>
        <dbReference type="SAM" id="MobiDB-lite"/>
    </source>
</evidence>
<keyword evidence="5" id="KW-1185">Reference proteome</keyword>
<dbReference type="AlphaFoldDB" id="A0A430JDK2"/>
<sequence length="514" mass="56716">MVKKMLTLLTITSLAATISACGSSGSNSSSTPGSSTAPTTPAAPTASVDPNKPKPEFKALLQYGRFDPNAEVVAKFLNEKTGYKVTYDMLPVENPDDKLNLLMANKEKYSFMLLSSTQYSKLAASGALEPIDELVNKYGTNMKNVISQTSWNGAKLNGKIYGIPQTGSGTVVNTSLIVRQDWMDELGLKAPTTRDELYTVLKTLKEKKNVIGLSGGKSPLVPEILPTFGLTMVQGTATTGWQDVNGKLVNAVENPNMKKYLEFMKKLYTEKLIDQEWSLNQSNKVIENFTSGKAAIISNGYFNAPTVQNALLKNTPNAKIAAFPYLKGDDGKVQVMGTAGISFYVGIPKWADNKEDIIKYLDLKLDKDIFKEAAIGKEGVHHKFENGNYFPILPKFNDEYNNASSFLTGVDEKNYPIYWQARVRKDPILTDAFTKNQEAAKGNIVIDPLSFAPPLEAIGKYNLKLQKLMEDTFLKFITGAEPLENYDKFVAQWKSEGGDEMTKAANEWYAANKK</sequence>
<organism evidence="4 5">
    <name type="scientific">Paenibacillus whitsoniae</name>
    <dbReference type="NCBI Taxonomy" id="2496558"/>
    <lineage>
        <taxon>Bacteria</taxon>
        <taxon>Bacillati</taxon>
        <taxon>Bacillota</taxon>
        <taxon>Bacilli</taxon>
        <taxon>Bacillales</taxon>
        <taxon>Paenibacillaceae</taxon>
        <taxon>Paenibacillus</taxon>
    </lineage>
</organism>
<dbReference type="Proteomes" id="UP000276128">
    <property type="component" value="Unassembled WGS sequence"/>
</dbReference>
<dbReference type="PROSITE" id="PS51257">
    <property type="entry name" value="PROKAR_LIPOPROTEIN"/>
    <property type="match status" value="1"/>
</dbReference>
<feature type="region of interest" description="Disordered" evidence="2">
    <location>
        <begin position="22"/>
        <end position="53"/>
    </location>
</feature>
<accession>A0A430JDK2</accession>